<evidence type="ECO:0000259" key="5">
    <source>
        <dbReference type="PROSITE" id="PS50850"/>
    </source>
</evidence>
<feature type="transmembrane region" description="Helical" evidence="4">
    <location>
        <begin position="338"/>
        <end position="357"/>
    </location>
</feature>
<feature type="transmembrane region" description="Helical" evidence="4">
    <location>
        <begin position="51"/>
        <end position="68"/>
    </location>
</feature>
<evidence type="ECO:0000256" key="1">
    <source>
        <dbReference type="ARBA" id="ARBA00022692"/>
    </source>
</evidence>
<protein>
    <submittedName>
        <fullName evidence="6">MFS transporter</fullName>
    </submittedName>
</protein>
<dbReference type="Gene3D" id="1.20.1250.20">
    <property type="entry name" value="MFS general substrate transporter like domains"/>
    <property type="match status" value="1"/>
</dbReference>
<feature type="transmembrane region" description="Helical" evidence="4">
    <location>
        <begin position="7"/>
        <end position="31"/>
    </location>
</feature>
<dbReference type="SUPFAM" id="SSF103473">
    <property type="entry name" value="MFS general substrate transporter"/>
    <property type="match status" value="1"/>
</dbReference>
<dbReference type="OrthoDB" id="9781976at2"/>
<feature type="transmembrane region" description="Helical" evidence="4">
    <location>
        <begin position="377"/>
        <end position="396"/>
    </location>
</feature>
<feature type="transmembrane region" description="Helical" evidence="4">
    <location>
        <begin position="164"/>
        <end position="184"/>
    </location>
</feature>
<proteinExistence type="predicted"/>
<comment type="caution">
    <text evidence="6">The sequence shown here is derived from an EMBL/GenBank/DDBJ whole genome shotgun (WGS) entry which is preliminary data.</text>
</comment>
<sequence length="408" mass="45248">MEKSNSQLILSIIVFAQFCCTSLWFASNAALEDLLQAYKLPENILGDLTSAVQFGFIVGTLLFAFLTISDRFSPSRVFFISAVLGAIFNLTLVWDGNTISSLLIFRALVGFFLAGIYPVGMKIAADYFEAGLGRSLSFLVGALVLGTAFPHFLKTFMEEISWKYIVYTPSILALFGGILMVMFVPDGPYRKRSTQWDSRAFIRIFRNKKLRVAAFGYFGHMWELYTFWAFVPVILKTYVILNPEAHLTISLWSFNIIAVGTIGCIAGGFISEKFGVKRTAYASLLFSGMCCLLVPFLFSASVPFFLAFLLFWGMVVISDSPLFSTLIAMNVASEVKGAALTIVNCIGFAITILSLQLLNYVANNFILETLKGASSMLSIYLYMLLALGPILGLLALRKKNKPTKFEVR</sequence>
<keyword evidence="3 4" id="KW-0472">Membrane</keyword>
<dbReference type="InterPro" id="IPR036259">
    <property type="entry name" value="MFS_trans_sf"/>
</dbReference>
<dbReference type="STRING" id="1763537.ULVI_14640"/>
<feature type="transmembrane region" description="Helical" evidence="4">
    <location>
        <begin position="212"/>
        <end position="235"/>
    </location>
</feature>
<evidence type="ECO:0000256" key="3">
    <source>
        <dbReference type="ARBA" id="ARBA00023136"/>
    </source>
</evidence>
<dbReference type="GO" id="GO:0005886">
    <property type="term" value="C:plasma membrane"/>
    <property type="evidence" value="ECO:0007669"/>
    <property type="project" value="TreeGrafter"/>
</dbReference>
<feature type="transmembrane region" description="Helical" evidence="4">
    <location>
        <begin position="77"/>
        <end position="94"/>
    </location>
</feature>
<dbReference type="PANTHER" id="PTHR23521">
    <property type="entry name" value="TRANSPORTER MFS SUPERFAMILY"/>
    <property type="match status" value="1"/>
</dbReference>
<feature type="transmembrane region" description="Helical" evidence="4">
    <location>
        <begin position="247"/>
        <end position="269"/>
    </location>
</feature>
<accession>A0A167ES55</accession>
<dbReference type="InterPro" id="IPR020846">
    <property type="entry name" value="MFS_dom"/>
</dbReference>
<keyword evidence="1 4" id="KW-0812">Transmembrane</keyword>
<dbReference type="GO" id="GO:0022857">
    <property type="term" value="F:transmembrane transporter activity"/>
    <property type="evidence" value="ECO:0007669"/>
    <property type="project" value="InterPro"/>
</dbReference>
<dbReference type="PANTHER" id="PTHR23521:SF3">
    <property type="entry name" value="MFS TRANSPORTER"/>
    <property type="match status" value="1"/>
</dbReference>
<feature type="transmembrane region" description="Helical" evidence="4">
    <location>
        <begin position="304"/>
        <end position="326"/>
    </location>
</feature>
<feature type="transmembrane region" description="Helical" evidence="4">
    <location>
        <begin position="281"/>
        <end position="298"/>
    </location>
</feature>
<dbReference type="EMBL" id="LRXL01000053">
    <property type="protein sequence ID" value="OAB75832.1"/>
    <property type="molecule type" value="Genomic_DNA"/>
</dbReference>
<dbReference type="AlphaFoldDB" id="A0A167ES55"/>
<dbReference type="InterPro" id="IPR011701">
    <property type="entry name" value="MFS"/>
</dbReference>
<organism evidence="6 7">
    <name type="scientific">Cochleicola gelatinilyticus</name>
    <dbReference type="NCBI Taxonomy" id="1763537"/>
    <lineage>
        <taxon>Bacteria</taxon>
        <taxon>Pseudomonadati</taxon>
        <taxon>Bacteroidota</taxon>
        <taxon>Flavobacteriia</taxon>
        <taxon>Flavobacteriales</taxon>
        <taxon>Flavobacteriaceae</taxon>
        <taxon>Cochleicola</taxon>
    </lineage>
</organism>
<name>A0A167ES55_9FLAO</name>
<dbReference type="Proteomes" id="UP000077013">
    <property type="component" value="Unassembled WGS sequence"/>
</dbReference>
<feature type="domain" description="Major facilitator superfamily (MFS) profile" evidence="5">
    <location>
        <begin position="1"/>
        <end position="401"/>
    </location>
</feature>
<dbReference type="Pfam" id="PF07690">
    <property type="entry name" value="MFS_1"/>
    <property type="match status" value="1"/>
</dbReference>
<keyword evidence="7" id="KW-1185">Reference proteome</keyword>
<evidence type="ECO:0000313" key="7">
    <source>
        <dbReference type="Proteomes" id="UP000077013"/>
    </source>
</evidence>
<evidence type="ECO:0000313" key="6">
    <source>
        <dbReference type="EMBL" id="OAB75832.1"/>
    </source>
</evidence>
<keyword evidence="2 4" id="KW-1133">Transmembrane helix</keyword>
<evidence type="ECO:0000256" key="2">
    <source>
        <dbReference type="ARBA" id="ARBA00022989"/>
    </source>
</evidence>
<feature type="transmembrane region" description="Helical" evidence="4">
    <location>
        <begin position="132"/>
        <end position="152"/>
    </location>
</feature>
<evidence type="ECO:0000256" key="4">
    <source>
        <dbReference type="SAM" id="Phobius"/>
    </source>
</evidence>
<dbReference type="PROSITE" id="PS50850">
    <property type="entry name" value="MFS"/>
    <property type="match status" value="1"/>
</dbReference>
<reference evidence="6 7" key="1">
    <citation type="submission" date="2016-02" db="EMBL/GenBank/DDBJ databases">
        <title>Ulvibacter sp. LPB0005, isolated from Thais luteostoma.</title>
        <authorList>
            <person name="Shin S.-K."/>
            <person name="Yi H."/>
        </authorList>
    </citation>
    <scope>NUCLEOTIDE SEQUENCE [LARGE SCALE GENOMIC DNA]</scope>
    <source>
        <strain evidence="6 7">LPB0005</strain>
    </source>
</reference>
<gene>
    <name evidence="6" type="ORF">ULVI_14640</name>
</gene>
<feature type="transmembrane region" description="Helical" evidence="4">
    <location>
        <begin position="100"/>
        <end position="120"/>
    </location>
</feature>